<accession>A0A2A6CWK5</accession>
<dbReference type="EnsemblMetazoa" id="PPA44101.1">
    <property type="protein sequence ID" value="PPA44101.1"/>
    <property type="gene ID" value="WBGene00282470"/>
</dbReference>
<gene>
    <name evidence="2" type="primary">WBGene00282470</name>
</gene>
<evidence type="ECO:0000313" key="2">
    <source>
        <dbReference type="EnsemblMetazoa" id="PPA44101.1"/>
    </source>
</evidence>
<evidence type="ECO:0000256" key="1">
    <source>
        <dbReference type="SAM" id="MobiDB-lite"/>
    </source>
</evidence>
<accession>A0A8R1V1L9</accession>
<feature type="region of interest" description="Disordered" evidence="1">
    <location>
        <begin position="1"/>
        <end position="34"/>
    </location>
</feature>
<protein>
    <submittedName>
        <fullName evidence="2">Uncharacterized protein</fullName>
    </submittedName>
</protein>
<reference evidence="2" key="2">
    <citation type="submission" date="2022-06" db="UniProtKB">
        <authorList>
            <consortium name="EnsemblMetazoa"/>
        </authorList>
    </citation>
    <scope>IDENTIFICATION</scope>
    <source>
        <strain evidence="2">PS312</strain>
    </source>
</reference>
<sequence length="84" mass="10377">MKRRDLVETNRQLSMRGRGWNEERRRGRGKGMNGWNMKIDNKLMEFLRILHVAMMQEGYEIRRHEETRPRRDESTTVDERKRME</sequence>
<dbReference type="AlphaFoldDB" id="A0A2A6CWK5"/>
<evidence type="ECO:0000313" key="3">
    <source>
        <dbReference type="Proteomes" id="UP000005239"/>
    </source>
</evidence>
<keyword evidence="3" id="KW-1185">Reference proteome</keyword>
<organism evidence="2 3">
    <name type="scientific">Pristionchus pacificus</name>
    <name type="common">Parasitic nematode worm</name>
    <dbReference type="NCBI Taxonomy" id="54126"/>
    <lineage>
        <taxon>Eukaryota</taxon>
        <taxon>Metazoa</taxon>
        <taxon>Ecdysozoa</taxon>
        <taxon>Nematoda</taxon>
        <taxon>Chromadorea</taxon>
        <taxon>Rhabditida</taxon>
        <taxon>Rhabditina</taxon>
        <taxon>Diplogasteromorpha</taxon>
        <taxon>Diplogasteroidea</taxon>
        <taxon>Neodiplogasteridae</taxon>
        <taxon>Pristionchus</taxon>
    </lineage>
</organism>
<dbReference type="Proteomes" id="UP000005239">
    <property type="component" value="Unassembled WGS sequence"/>
</dbReference>
<reference evidence="3" key="1">
    <citation type="journal article" date="2008" name="Nat. Genet.">
        <title>The Pristionchus pacificus genome provides a unique perspective on nematode lifestyle and parasitism.</title>
        <authorList>
            <person name="Dieterich C."/>
            <person name="Clifton S.W."/>
            <person name="Schuster L.N."/>
            <person name="Chinwalla A."/>
            <person name="Delehaunty K."/>
            <person name="Dinkelacker I."/>
            <person name="Fulton L."/>
            <person name="Fulton R."/>
            <person name="Godfrey J."/>
            <person name="Minx P."/>
            <person name="Mitreva M."/>
            <person name="Roeseler W."/>
            <person name="Tian H."/>
            <person name="Witte H."/>
            <person name="Yang S.P."/>
            <person name="Wilson R.K."/>
            <person name="Sommer R.J."/>
        </authorList>
    </citation>
    <scope>NUCLEOTIDE SEQUENCE [LARGE SCALE GENOMIC DNA]</scope>
    <source>
        <strain evidence="3">PS312</strain>
    </source>
</reference>
<proteinExistence type="predicted"/>
<feature type="region of interest" description="Disordered" evidence="1">
    <location>
        <begin position="63"/>
        <end position="84"/>
    </location>
</feature>
<name>A0A2A6CWK5_PRIPA</name>